<organism evidence="2 3">
    <name type="scientific">Mycobacterium kansasii</name>
    <dbReference type="NCBI Taxonomy" id="1768"/>
    <lineage>
        <taxon>Bacteria</taxon>
        <taxon>Bacillati</taxon>
        <taxon>Actinomycetota</taxon>
        <taxon>Actinomycetes</taxon>
        <taxon>Mycobacteriales</taxon>
        <taxon>Mycobacteriaceae</taxon>
        <taxon>Mycobacterium</taxon>
    </lineage>
</organism>
<evidence type="ECO:0000313" key="3">
    <source>
        <dbReference type="Proteomes" id="UP000189229"/>
    </source>
</evidence>
<dbReference type="PANTHER" id="PTHR23527:SF1">
    <property type="entry name" value="BLL3282 PROTEIN"/>
    <property type="match status" value="1"/>
</dbReference>
<evidence type="ECO:0000256" key="1">
    <source>
        <dbReference type="SAM" id="Phobius"/>
    </source>
</evidence>
<comment type="caution">
    <text evidence="2">The sequence shown here is derived from an EMBL/GenBank/DDBJ whole genome shotgun (WGS) entry which is preliminary data.</text>
</comment>
<proteinExistence type="predicted"/>
<keyword evidence="1" id="KW-0472">Membrane</keyword>
<dbReference type="Proteomes" id="UP000189229">
    <property type="component" value="Unassembled WGS sequence"/>
</dbReference>
<feature type="transmembrane region" description="Helical" evidence="1">
    <location>
        <begin position="6"/>
        <end position="31"/>
    </location>
</feature>
<dbReference type="EMBL" id="MVBM01000001">
    <property type="protein sequence ID" value="OOK82131.1"/>
    <property type="molecule type" value="Genomic_DNA"/>
</dbReference>
<keyword evidence="1" id="KW-0812">Transmembrane</keyword>
<dbReference type="InterPro" id="IPR052952">
    <property type="entry name" value="MFS-Transporter"/>
</dbReference>
<dbReference type="AlphaFoldDB" id="A0A1V3XUE6"/>
<name>A0A1V3XUE6_MYCKA</name>
<accession>A0A1V3XUE6</accession>
<evidence type="ECO:0000313" key="2">
    <source>
        <dbReference type="EMBL" id="OOK82131.1"/>
    </source>
</evidence>
<sequence>MSLFARWSIVVVSLLVTASSFLFINGVAFLIPRLEAARGTPLTQAGLLASMPSWAWW</sequence>
<protein>
    <submittedName>
        <fullName evidence="2">Uncharacterized protein</fullName>
    </submittedName>
</protein>
<reference evidence="2 3" key="1">
    <citation type="submission" date="2017-02" db="EMBL/GenBank/DDBJ databases">
        <title>Complete genome sequences of Mycobacterium kansasii strains isolated from rhesus macaques.</title>
        <authorList>
            <person name="Panda A."/>
            <person name="Nagaraj S."/>
            <person name="Zhao X."/>
            <person name="Tettelin H."/>
            <person name="Detolla L.J."/>
        </authorList>
    </citation>
    <scope>NUCLEOTIDE SEQUENCE [LARGE SCALE GENOMIC DNA]</scope>
    <source>
        <strain evidence="2 3">11-3813</strain>
    </source>
</reference>
<keyword evidence="1" id="KW-1133">Transmembrane helix</keyword>
<dbReference type="PANTHER" id="PTHR23527">
    <property type="entry name" value="BLL3282 PROTEIN"/>
    <property type="match status" value="1"/>
</dbReference>
<gene>
    <name evidence="2" type="ORF">BZL30_0819</name>
</gene>